<gene>
    <name evidence="2" type="ORF">MCOR_39162</name>
</gene>
<keyword evidence="3" id="KW-1185">Reference proteome</keyword>
<evidence type="ECO:0000313" key="3">
    <source>
        <dbReference type="Proteomes" id="UP000507470"/>
    </source>
</evidence>
<name>A0A6J8DBR4_MYTCO</name>
<dbReference type="EMBL" id="CACVKT020007119">
    <property type="protein sequence ID" value="CAC5405475.1"/>
    <property type="molecule type" value="Genomic_DNA"/>
</dbReference>
<evidence type="ECO:0000313" key="2">
    <source>
        <dbReference type="EMBL" id="CAC5405475.1"/>
    </source>
</evidence>
<feature type="compositionally biased region" description="Polar residues" evidence="1">
    <location>
        <begin position="145"/>
        <end position="155"/>
    </location>
</feature>
<dbReference type="Proteomes" id="UP000507470">
    <property type="component" value="Unassembled WGS sequence"/>
</dbReference>
<reference evidence="2 3" key="1">
    <citation type="submission" date="2020-06" db="EMBL/GenBank/DDBJ databases">
        <authorList>
            <person name="Li R."/>
            <person name="Bekaert M."/>
        </authorList>
    </citation>
    <scope>NUCLEOTIDE SEQUENCE [LARGE SCALE GENOMIC DNA]</scope>
    <source>
        <strain evidence="3">wild</strain>
    </source>
</reference>
<dbReference type="AlphaFoldDB" id="A0A6J8DBR4"/>
<dbReference type="OrthoDB" id="6115328at2759"/>
<protein>
    <submittedName>
        <fullName evidence="2">Uncharacterized protein</fullName>
    </submittedName>
</protein>
<feature type="region of interest" description="Disordered" evidence="1">
    <location>
        <begin position="81"/>
        <end position="160"/>
    </location>
</feature>
<feature type="compositionally biased region" description="Basic and acidic residues" evidence="1">
    <location>
        <begin position="97"/>
        <end position="136"/>
    </location>
</feature>
<evidence type="ECO:0000256" key="1">
    <source>
        <dbReference type="SAM" id="MobiDB-lite"/>
    </source>
</evidence>
<sequence>MDYRITTRGRKDKKEVPYIRTDTFPPLYDNLECLKDGRQTHSVSATTTSEISLEEFDFFSKDSLFDTSDSEDEVSTSIDFLLETSDIESNTSTDTNEETRKPGDGNIDDLDRRKAERNVTPIEHDDRPLTHEHEVLGEQDEMDGSHTSIKGNKTHTQFEKDVKTEIERKKDDPMTYGNITYKYETCSFNADGDFETEDCPHIDIDILPPDIGVKKSPIVFMLTDEHSEPSGMTLVSTGGGHIVEITDRTIKYYKKLNLRHHDKLLGIDYQAVKCYPHEIVLEMFKYLLYPSTEEFISLIVERQEQNRSEDVLEIKIYVKVITRGGGDPTENTTSNTSSNTSTIRIINVKWKHPTECYIRYYPQSNKYITVDNSGTLNISTLRTENGNKNLIRYNICSGLCRKEESRKLKKPHGVFIGVFQIIDSKKFIMAAKATKLTLVVSKIVYII</sequence>
<proteinExistence type="predicted"/>
<organism evidence="2 3">
    <name type="scientific">Mytilus coruscus</name>
    <name type="common">Sea mussel</name>
    <dbReference type="NCBI Taxonomy" id="42192"/>
    <lineage>
        <taxon>Eukaryota</taxon>
        <taxon>Metazoa</taxon>
        <taxon>Spiralia</taxon>
        <taxon>Lophotrochozoa</taxon>
        <taxon>Mollusca</taxon>
        <taxon>Bivalvia</taxon>
        <taxon>Autobranchia</taxon>
        <taxon>Pteriomorphia</taxon>
        <taxon>Mytilida</taxon>
        <taxon>Mytiloidea</taxon>
        <taxon>Mytilidae</taxon>
        <taxon>Mytilinae</taxon>
        <taxon>Mytilus</taxon>
    </lineage>
</organism>
<accession>A0A6J8DBR4</accession>